<protein>
    <recommendedName>
        <fullName evidence="1">N-acetyltransferase domain-containing protein</fullName>
    </recommendedName>
</protein>
<organism evidence="2 3">
    <name type="scientific">Galdieria partita</name>
    <dbReference type="NCBI Taxonomy" id="83374"/>
    <lineage>
        <taxon>Eukaryota</taxon>
        <taxon>Rhodophyta</taxon>
        <taxon>Bangiophyceae</taxon>
        <taxon>Galdieriales</taxon>
        <taxon>Galdieriaceae</taxon>
        <taxon>Galdieria</taxon>
    </lineage>
</organism>
<dbReference type="Proteomes" id="UP001061958">
    <property type="component" value="Unassembled WGS sequence"/>
</dbReference>
<reference evidence="2" key="1">
    <citation type="journal article" date="2022" name="Proc. Natl. Acad. Sci. U.S.A.">
        <title>Life cycle and functional genomics of the unicellular red alga Galdieria for elucidating algal and plant evolution and industrial use.</title>
        <authorList>
            <person name="Hirooka S."/>
            <person name="Itabashi T."/>
            <person name="Ichinose T.M."/>
            <person name="Onuma R."/>
            <person name="Fujiwara T."/>
            <person name="Yamashita S."/>
            <person name="Jong L.W."/>
            <person name="Tomita R."/>
            <person name="Iwane A.H."/>
            <person name="Miyagishima S.Y."/>
        </authorList>
    </citation>
    <scope>NUCLEOTIDE SEQUENCE</scope>
    <source>
        <strain evidence="2">NBRC 102759</strain>
    </source>
</reference>
<dbReference type="PROSITE" id="PS51186">
    <property type="entry name" value="GNAT"/>
    <property type="match status" value="1"/>
</dbReference>
<evidence type="ECO:0000259" key="1">
    <source>
        <dbReference type="PROSITE" id="PS51186"/>
    </source>
</evidence>
<dbReference type="InterPro" id="IPR000182">
    <property type="entry name" value="GNAT_dom"/>
</dbReference>
<dbReference type="CDD" id="cd04301">
    <property type="entry name" value="NAT_SF"/>
    <property type="match status" value="1"/>
</dbReference>
<dbReference type="Pfam" id="PF13508">
    <property type="entry name" value="Acetyltransf_7"/>
    <property type="match status" value="1"/>
</dbReference>
<gene>
    <name evidence="2" type="ORF">GpartN1_g3996.t1</name>
</gene>
<dbReference type="SUPFAM" id="SSF55729">
    <property type="entry name" value="Acyl-CoA N-acyltransferases (Nat)"/>
    <property type="match status" value="1"/>
</dbReference>
<dbReference type="AlphaFoldDB" id="A0A9C7UR32"/>
<dbReference type="GO" id="GO:0016747">
    <property type="term" value="F:acyltransferase activity, transferring groups other than amino-acyl groups"/>
    <property type="evidence" value="ECO:0007669"/>
    <property type="project" value="InterPro"/>
</dbReference>
<dbReference type="InterPro" id="IPR016181">
    <property type="entry name" value="Acyl_CoA_acyltransferase"/>
</dbReference>
<evidence type="ECO:0000313" key="2">
    <source>
        <dbReference type="EMBL" id="GJQ12205.1"/>
    </source>
</evidence>
<keyword evidence="3" id="KW-1185">Reference proteome</keyword>
<comment type="caution">
    <text evidence="2">The sequence shown here is derived from an EMBL/GenBank/DDBJ whole genome shotgun (WGS) entry which is preliminary data.</text>
</comment>
<proteinExistence type="predicted"/>
<name>A0A9C7UR32_9RHOD</name>
<feature type="domain" description="N-acetyltransferase" evidence="1">
    <location>
        <begin position="1"/>
        <end position="140"/>
    </location>
</feature>
<dbReference type="EMBL" id="BQMJ01000031">
    <property type="protein sequence ID" value="GJQ12205.1"/>
    <property type="molecule type" value="Genomic_DNA"/>
</dbReference>
<sequence length="340" mass="39125">MKLIPFTRDRISDLVQLATIHAGWSVAPQELEIDLQHPNFHGWLAVDVTEDGMECVVGSVTLICQQVDSWLGFVVVAIPFRRKGIAKLLVRTALAFLHKCVGLPTLCKLVASPMGAPLYAEFGFRSVCGIWHCVKSLKDSSFYRPVLGNTQCSNYDTQILCYRDDFRQDSLWHDFLWWDRKESGNDRSYFYDQFIKGSRSFLIGVYESFTIANLCISDDRKEEDGNPRLSAVAFVRWFDNAFIGPLYSKCHSSSVFCLYSIFQYLWHNRSSEIIECDMLCRADNRRLAILSETQFVPRSFARPHQLMLLYPTTIGLNRNDRIFQVNDLSDNCIALASYEW</sequence>
<accession>A0A9C7UR32</accession>
<dbReference type="Gene3D" id="3.40.630.30">
    <property type="match status" value="1"/>
</dbReference>
<reference evidence="2" key="2">
    <citation type="submission" date="2022-01" db="EMBL/GenBank/DDBJ databases">
        <authorList>
            <person name="Hirooka S."/>
            <person name="Miyagishima S.Y."/>
        </authorList>
    </citation>
    <scope>NUCLEOTIDE SEQUENCE</scope>
    <source>
        <strain evidence="2">NBRC 102759</strain>
    </source>
</reference>
<evidence type="ECO:0000313" key="3">
    <source>
        <dbReference type="Proteomes" id="UP001061958"/>
    </source>
</evidence>